<comment type="function">
    <text evidence="11">Catalyzes the ATP-dependent conversion of 7-carboxy-7-deazaguanine (CDG) to 7-cyano-7-deazaguanine (preQ(0)).</text>
</comment>
<dbReference type="AlphaFoldDB" id="C4FIT2"/>
<evidence type="ECO:0000256" key="8">
    <source>
        <dbReference type="ARBA" id="ARBA00037993"/>
    </source>
</evidence>
<evidence type="ECO:0000256" key="4">
    <source>
        <dbReference type="ARBA" id="ARBA00022741"/>
    </source>
</evidence>
<evidence type="ECO:0000256" key="3">
    <source>
        <dbReference type="ARBA" id="ARBA00022723"/>
    </source>
</evidence>
<comment type="catalytic activity">
    <reaction evidence="10 11">
        <text>7-carboxy-7-carbaguanine + NH4(+) + 2 ATP = 7-cyano-7-carbaguanine + 2 AMP + 2 diphosphate + 2 H(+)</text>
        <dbReference type="Rhea" id="RHEA:27982"/>
        <dbReference type="ChEBI" id="CHEBI:15378"/>
        <dbReference type="ChEBI" id="CHEBI:28938"/>
        <dbReference type="ChEBI" id="CHEBI:30616"/>
        <dbReference type="ChEBI" id="CHEBI:33019"/>
        <dbReference type="ChEBI" id="CHEBI:45075"/>
        <dbReference type="ChEBI" id="CHEBI:61036"/>
        <dbReference type="ChEBI" id="CHEBI:456215"/>
        <dbReference type="EC" id="6.3.4.20"/>
    </reaction>
</comment>
<proteinExistence type="inferred from homology"/>
<feature type="binding site" evidence="11">
    <location>
        <position position="200"/>
    </location>
    <ligand>
        <name>Zn(2+)</name>
        <dbReference type="ChEBI" id="CHEBI:29105"/>
    </ligand>
</feature>
<feature type="binding site" evidence="11">
    <location>
        <position position="206"/>
    </location>
    <ligand>
        <name>Zn(2+)</name>
        <dbReference type="ChEBI" id="CHEBI:29105"/>
    </ligand>
</feature>
<dbReference type="CDD" id="cd01995">
    <property type="entry name" value="QueC-like"/>
    <property type="match status" value="1"/>
</dbReference>
<dbReference type="GO" id="GO:0008270">
    <property type="term" value="F:zinc ion binding"/>
    <property type="evidence" value="ECO:0007669"/>
    <property type="project" value="UniProtKB-UniRule"/>
</dbReference>
<feature type="binding site" evidence="11">
    <location>
        <begin position="11"/>
        <end position="21"/>
    </location>
    <ligand>
        <name>ATP</name>
        <dbReference type="ChEBI" id="CHEBI:30616"/>
    </ligand>
</feature>
<evidence type="ECO:0000313" key="13">
    <source>
        <dbReference type="Proteomes" id="UP000005540"/>
    </source>
</evidence>
<evidence type="ECO:0000256" key="1">
    <source>
        <dbReference type="ARBA" id="ARBA00005061"/>
    </source>
</evidence>
<keyword evidence="2 11" id="KW-0436">Ligase</keyword>
<feature type="binding site" evidence="11">
    <location>
        <position position="192"/>
    </location>
    <ligand>
        <name>Zn(2+)</name>
        <dbReference type="ChEBI" id="CHEBI:29105"/>
    </ligand>
</feature>
<dbReference type="RefSeq" id="WP_007546055.1">
    <property type="nucleotide sequence ID" value="NZ_ABZS01000032.1"/>
</dbReference>
<dbReference type="Gene3D" id="3.40.50.620">
    <property type="entry name" value="HUPs"/>
    <property type="match status" value="1"/>
</dbReference>
<keyword evidence="5 11" id="KW-0671">Queuosine biosynthesis</keyword>
<evidence type="ECO:0000256" key="11">
    <source>
        <dbReference type="HAMAP-Rule" id="MF_01633"/>
    </source>
</evidence>
<comment type="similarity">
    <text evidence="8 11">Belongs to the QueC family.</text>
</comment>
<reference evidence="12 13" key="1">
    <citation type="submission" date="2009-04" db="EMBL/GenBank/DDBJ databases">
        <authorList>
            <person name="Reysenbach A.-L."/>
            <person name="Heidelberg J.F."/>
            <person name="Nelson W.C."/>
        </authorList>
    </citation>
    <scope>NUCLEOTIDE SEQUENCE [LARGE SCALE GENOMIC DNA]</scope>
    <source>
        <strain evidence="12 13">SS-5</strain>
    </source>
</reference>
<comment type="cofactor">
    <cofactor evidence="11">
        <name>Zn(2+)</name>
        <dbReference type="ChEBI" id="CHEBI:29105"/>
    </cofactor>
    <text evidence="11">Binds 1 zinc ion per subunit.</text>
</comment>
<evidence type="ECO:0000256" key="5">
    <source>
        <dbReference type="ARBA" id="ARBA00022785"/>
    </source>
</evidence>
<keyword evidence="6 11" id="KW-0862">Zinc</keyword>
<name>C4FIT2_9AQUI</name>
<dbReference type="SUPFAM" id="SSF52402">
    <property type="entry name" value="Adenine nucleotide alpha hydrolases-like"/>
    <property type="match status" value="1"/>
</dbReference>
<evidence type="ECO:0000256" key="10">
    <source>
        <dbReference type="ARBA" id="ARBA00047890"/>
    </source>
</evidence>
<dbReference type="NCBIfam" id="TIGR00364">
    <property type="entry name" value="7-cyano-7-deazaguanine synthase QueC"/>
    <property type="match status" value="1"/>
</dbReference>
<dbReference type="GO" id="GO:0005524">
    <property type="term" value="F:ATP binding"/>
    <property type="evidence" value="ECO:0007669"/>
    <property type="project" value="UniProtKB-UniRule"/>
</dbReference>
<evidence type="ECO:0000256" key="9">
    <source>
        <dbReference type="ARBA" id="ARBA00039149"/>
    </source>
</evidence>
<dbReference type="GO" id="GO:0016879">
    <property type="term" value="F:ligase activity, forming carbon-nitrogen bonds"/>
    <property type="evidence" value="ECO:0007669"/>
    <property type="project" value="UniProtKB-UniRule"/>
</dbReference>
<dbReference type="HAMAP" id="MF_01633">
    <property type="entry name" value="QueC"/>
    <property type="match status" value="1"/>
</dbReference>
<evidence type="ECO:0000256" key="2">
    <source>
        <dbReference type="ARBA" id="ARBA00022598"/>
    </source>
</evidence>
<dbReference type="InterPro" id="IPR014729">
    <property type="entry name" value="Rossmann-like_a/b/a_fold"/>
</dbReference>
<keyword evidence="3 11" id="KW-0479">Metal-binding</keyword>
<accession>C4FIT2</accession>
<keyword evidence="4 11" id="KW-0547">Nucleotide-binding</keyword>
<protein>
    <recommendedName>
        <fullName evidence="9 11">7-cyano-7-deazaguanine synthase</fullName>
        <ecNumber evidence="9 11">6.3.4.20</ecNumber>
    </recommendedName>
    <alternativeName>
        <fullName evidence="11">7-cyano-7-carbaguanine synthase</fullName>
    </alternativeName>
    <alternativeName>
        <fullName evidence="11">PreQ(0) synthase</fullName>
    </alternativeName>
    <alternativeName>
        <fullName evidence="11">Queuosine biosynthesis protein QueC</fullName>
    </alternativeName>
</protein>
<dbReference type="PANTHER" id="PTHR42914:SF1">
    <property type="entry name" value="7-CYANO-7-DEAZAGUANINE SYNTHASE"/>
    <property type="match status" value="1"/>
</dbReference>
<dbReference type="PANTHER" id="PTHR42914">
    <property type="entry name" value="7-CYANO-7-DEAZAGUANINE SYNTHASE"/>
    <property type="match status" value="1"/>
</dbReference>
<comment type="pathway">
    <text evidence="1 11">Purine metabolism; 7-cyano-7-deazaguanine biosynthesis.</text>
</comment>
<dbReference type="EMBL" id="ABZS01000032">
    <property type="protein sequence ID" value="EEP61007.1"/>
    <property type="molecule type" value="Genomic_DNA"/>
</dbReference>
<dbReference type="OrthoDB" id="9789567at2"/>
<evidence type="ECO:0000313" key="12">
    <source>
        <dbReference type="EMBL" id="EEP61007.1"/>
    </source>
</evidence>
<gene>
    <name evidence="11" type="primary">queC</name>
    <name evidence="12" type="ORF">SULYE_0472</name>
</gene>
<keyword evidence="7 11" id="KW-0067">ATP-binding</keyword>
<dbReference type="InterPro" id="IPR018317">
    <property type="entry name" value="QueC"/>
</dbReference>
<dbReference type="Pfam" id="PF06508">
    <property type="entry name" value="QueC"/>
    <property type="match status" value="1"/>
</dbReference>
<dbReference type="EC" id="6.3.4.20" evidence="9 11"/>
<sequence length="222" mass="24563">MLKKENIIVLLSGGMDSAVLLWLSKTMFKDVYAISYSYGQKHSIELEYAKELSKIAGVKEHFIVEVPHLKQLKGNALTDENLEIPSENYPDEPPITTVPMRNLIFLSIAASFADVYEIENIGIGIHSLDSPYPDCRAEFASSAEAVINASSVMVAKKKNRIKIFTPFLGMGKTDIAKLGRELGVPFEKTYSCYKGTVPPCGECATCRQREDALREAFSDTTA</sequence>
<feature type="binding site" evidence="11">
    <location>
        <position position="203"/>
    </location>
    <ligand>
        <name>Zn(2+)</name>
        <dbReference type="ChEBI" id="CHEBI:29105"/>
    </ligand>
</feature>
<comment type="caution">
    <text evidence="12">The sequence shown here is derived from an EMBL/GenBank/DDBJ whole genome shotgun (WGS) entry which is preliminary data.</text>
</comment>
<evidence type="ECO:0000256" key="7">
    <source>
        <dbReference type="ARBA" id="ARBA00022840"/>
    </source>
</evidence>
<dbReference type="UniPathway" id="UPA00391"/>
<dbReference type="PIRSF" id="PIRSF006293">
    <property type="entry name" value="ExsB"/>
    <property type="match status" value="1"/>
</dbReference>
<keyword evidence="13" id="KW-1185">Reference proteome</keyword>
<evidence type="ECO:0000256" key="6">
    <source>
        <dbReference type="ARBA" id="ARBA00022833"/>
    </source>
</evidence>
<organism evidence="12 13">
    <name type="scientific">Sulfurihydrogenibium yellowstonense SS-5</name>
    <dbReference type="NCBI Taxonomy" id="432331"/>
    <lineage>
        <taxon>Bacteria</taxon>
        <taxon>Pseudomonadati</taxon>
        <taxon>Aquificota</taxon>
        <taxon>Aquificia</taxon>
        <taxon>Aquificales</taxon>
        <taxon>Hydrogenothermaceae</taxon>
        <taxon>Sulfurihydrogenibium</taxon>
    </lineage>
</organism>
<dbReference type="GO" id="GO:0008616">
    <property type="term" value="P:tRNA queuosine(34) biosynthetic process"/>
    <property type="evidence" value="ECO:0007669"/>
    <property type="project" value="UniProtKB-UniRule"/>
</dbReference>
<dbReference type="Proteomes" id="UP000005540">
    <property type="component" value="Unassembled WGS sequence"/>
</dbReference>